<protein>
    <submittedName>
        <fullName evidence="1">Uncharacterized protein</fullName>
    </submittedName>
</protein>
<keyword evidence="2" id="KW-1185">Reference proteome</keyword>
<dbReference type="EMBL" id="JARK01001599">
    <property type="protein sequence ID" value="EYB87396.1"/>
    <property type="molecule type" value="Genomic_DNA"/>
</dbReference>
<organism evidence="1 2">
    <name type="scientific">Ancylostoma ceylanicum</name>
    <dbReference type="NCBI Taxonomy" id="53326"/>
    <lineage>
        <taxon>Eukaryota</taxon>
        <taxon>Metazoa</taxon>
        <taxon>Ecdysozoa</taxon>
        <taxon>Nematoda</taxon>
        <taxon>Chromadorea</taxon>
        <taxon>Rhabditida</taxon>
        <taxon>Rhabditina</taxon>
        <taxon>Rhabditomorpha</taxon>
        <taxon>Strongyloidea</taxon>
        <taxon>Ancylostomatidae</taxon>
        <taxon>Ancylostomatinae</taxon>
        <taxon>Ancylostoma</taxon>
    </lineage>
</organism>
<proteinExistence type="predicted"/>
<dbReference type="AlphaFoldDB" id="A0A016SAF9"/>
<reference evidence="2" key="1">
    <citation type="journal article" date="2015" name="Nat. Genet.">
        <title>The genome and transcriptome of the zoonotic hookworm Ancylostoma ceylanicum identify infection-specific gene families.</title>
        <authorList>
            <person name="Schwarz E.M."/>
            <person name="Hu Y."/>
            <person name="Antoshechkin I."/>
            <person name="Miller M.M."/>
            <person name="Sternberg P.W."/>
            <person name="Aroian R.V."/>
        </authorList>
    </citation>
    <scope>NUCLEOTIDE SEQUENCE</scope>
    <source>
        <strain evidence="2">HY135</strain>
    </source>
</reference>
<accession>A0A016SAF9</accession>
<sequence>MNAGGGRELGIMKTHFSEDRSCDVTDQILKSESSTGIVLDLILILCSRGVNLQLYYYIKMRTGRNYGLYTHQFLLDVRLLAPFFNHPAI</sequence>
<evidence type="ECO:0000313" key="1">
    <source>
        <dbReference type="EMBL" id="EYB87396.1"/>
    </source>
</evidence>
<name>A0A016SAF9_9BILA</name>
<evidence type="ECO:0000313" key="2">
    <source>
        <dbReference type="Proteomes" id="UP000024635"/>
    </source>
</evidence>
<comment type="caution">
    <text evidence="1">The sequence shown here is derived from an EMBL/GenBank/DDBJ whole genome shotgun (WGS) entry which is preliminary data.</text>
</comment>
<gene>
    <name evidence="1" type="primary">Acey_s0263.g585</name>
    <name evidence="1" type="ORF">Y032_0263g585</name>
</gene>
<dbReference type="Proteomes" id="UP000024635">
    <property type="component" value="Unassembled WGS sequence"/>
</dbReference>